<evidence type="ECO:0000313" key="8">
    <source>
        <dbReference type="Proteomes" id="UP001595945"/>
    </source>
</evidence>
<dbReference type="AlphaFoldDB" id="A0ABD5Q261"/>
<comment type="caution">
    <text evidence="7">The sequence shown here is derived from an EMBL/GenBank/DDBJ whole genome shotgun (WGS) entry which is preliminary data.</text>
</comment>
<dbReference type="EMBL" id="JBHSHT010000001">
    <property type="protein sequence ID" value="MFC4824733.1"/>
    <property type="molecule type" value="Genomic_DNA"/>
</dbReference>
<accession>A0ABD5Q261</accession>
<dbReference type="GO" id="GO:0006508">
    <property type="term" value="P:proteolysis"/>
    <property type="evidence" value="ECO:0007669"/>
    <property type="project" value="UniProtKB-KW"/>
</dbReference>
<dbReference type="GO" id="GO:0046872">
    <property type="term" value="F:metal ion binding"/>
    <property type="evidence" value="ECO:0007669"/>
    <property type="project" value="UniProtKB-KW"/>
</dbReference>
<feature type="region of interest" description="Disordered" evidence="5">
    <location>
        <begin position="21"/>
        <end position="49"/>
    </location>
</feature>
<keyword evidence="4" id="KW-0862">Zinc</keyword>
<keyword evidence="3 7" id="KW-0378">Hydrolase</keyword>
<evidence type="ECO:0000256" key="3">
    <source>
        <dbReference type="ARBA" id="ARBA00022801"/>
    </source>
</evidence>
<dbReference type="InterPro" id="IPR024079">
    <property type="entry name" value="MetalloPept_cat_dom_sf"/>
</dbReference>
<dbReference type="Proteomes" id="UP001595945">
    <property type="component" value="Unassembled WGS sequence"/>
</dbReference>
<keyword evidence="8" id="KW-1185">Reference proteome</keyword>
<dbReference type="SMART" id="SM00235">
    <property type="entry name" value="ZnMc"/>
    <property type="match status" value="1"/>
</dbReference>
<dbReference type="Pfam" id="PF00413">
    <property type="entry name" value="Peptidase_M10"/>
    <property type="match status" value="1"/>
</dbReference>
<reference evidence="7 8" key="1">
    <citation type="journal article" date="2019" name="Int. J. Syst. Evol. Microbiol.">
        <title>The Global Catalogue of Microorganisms (GCM) 10K type strain sequencing project: providing services to taxonomists for standard genome sequencing and annotation.</title>
        <authorList>
            <consortium name="The Broad Institute Genomics Platform"/>
            <consortium name="The Broad Institute Genome Sequencing Center for Infectious Disease"/>
            <person name="Wu L."/>
            <person name="Ma J."/>
        </authorList>
    </citation>
    <scope>NUCLEOTIDE SEQUENCE [LARGE SCALE GENOMIC DNA]</scope>
    <source>
        <strain evidence="7 8">XZYJ18</strain>
    </source>
</reference>
<dbReference type="RefSeq" id="WP_254269545.1">
    <property type="nucleotide sequence ID" value="NZ_CP100400.1"/>
</dbReference>
<keyword evidence="2" id="KW-0479">Metal-binding</keyword>
<evidence type="ECO:0000313" key="7">
    <source>
        <dbReference type="EMBL" id="MFC4824733.1"/>
    </source>
</evidence>
<evidence type="ECO:0000256" key="1">
    <source>
        <dbReference type="ARBA" id="ARBA00022670"/>
    </source>
</evidence>
<dbReference type="GO" id="GO:0008237">
    <property type="term" value="F:metallopeptidase activity"/>
    <property type="evidence" value="ECO:0007669"/>
    <property type="project" value="UniProtKB-KW"/>
</dbReference>
<dbReference type="GeneID" id="73044570"/>
<dbReference type="InterPro" id="IPR001818">
    <property type="entry name" value="Pept_M10_metallopeptidase"/>
</dbReference>
<organism evidence="7 8">
    <name type="scientific">Halorussus aquaticus</name>
    <dbReference type="NCBI Taxonomy" id="2953748"/>
    <lineage>
        <taxon>Archaea</taxon>
        <taxon>Methanobacteriati</taxon>
        <taxon>Methanobacteriota</taxon>
        <taxon>Stenosarchaea group</taxon>
        <taxon>Halobacteria</taxon>
        <taxon>Halobacteriales</taxon>
        <taxon>Haladaptataceae</taxon>
        <taxon>Halorussus</taxon>
    </lineage>
</organism>
<gene>
    <name evidence="7" type="ORF">ACFO9K_10720</name>
</gene>
<evidence type="ECO:0000256" key="5">
    <source>
        <dbReference type="SAM" id="MobiDB-lite"/>
    </source>
</evidence>
<sequence>MWRTLFVAALLVLAGCATEAPDNGAETGGSADQRALTSEQAPDRPNPWGERELTVAIDNTANESRNFRPLVSDALDFWANNSTRFAGFSIDYRLEPNASNPDIVVEFVENIEGCANVTDPAGCAPYVNHRGQVSRPISIEVVGSYSNESTRLILKHELGHTLGLNHSAGPQSVMAPSSPLTSLPRPNATERRLPWTDANFTVYLGANATDDPAAVREQVRHALDYYARGANGTVPERVSFEFVANRSEAEVVVSLADDLPCRSGDTGSCGRVRGVDPDSDGALERYDSLRITLGDIDTEAVGWHVGYWLGYGFGFENDSDWPAPFRDATYDDRRSEWWESE</sequence>
<dbReference type="SUPFAM" id="SSF55486">
    <property type="entry name" value="Metalloproteases ('zincins'), catalytic domain"/>
    <property type="match status" value="1"/>
</dbReference>
<protein>
    <submittedName>
        <fullName evidence="7">Matrixin family metalloprotease</fullName>
        <ecNumber evidence="7">3.4.24.-</ecNumber>
    </submittedName>
</protein>
<dbReference type="EC" id="3.4.24.-" evidence="7"/>
<name>A0ABD5Q261_9EURY</name>
<keyword evidence="7" id="KW-0482">Metalloprotease</keyword>
<dbReference type="Gene3D" id="3.40.390.10">
    <property type="entry name" value="Collagenase (Catalytic Domain)"/>
    <property type="match status" value="1"/>
</dbReference>
<dbReference type="InterPro" id="IPR006026">
    <property type="entry name" value="Peptidase_Metallo"/>
</dbReference>
<proteinExistence type="predicted"/>
<keyword evidence="1" id="KW-0645">Protease</keyword>
<dbReference type="PROSITE" id="PS51257">
    <property type="entry name" value="PROKAR_LIPOPROTEIN"/>
    <property type="match status" value="1"/>
</dbReference>
<evidence type="ECO:0000259" key="6">
    <source>
        <dbReference type="SMART" id="SM00235"/>
    </source>
</evidence>
<evidence type="ECO:0000256" key="2">
    <source>
        <dbReference type="ARBA" id="ARBA00022723"/>
    </source>
</evidence>
<evidence type="ECO:0000256" key="4">
    <source>
        <dbReference type="ARBA" id="ARBA00022833"/>
    </source>
</evidence>
<feature type="domain" description="Peptidase metallopeptidase" evidence="6">
    <location>
        <begin position="44"/>
        <end position="206"/>
    </location>
</feature>